<name>A0ABQ7Y3B4_BRANA</name>
<sequence length="230" mass="27174">MRSSRDPDEKELLRNSARNEELKMINKKNKELEIHIEHITIEDEACQQHATCRVHDQCSQLQFKRTHGRPRDNIEVDDTASWFNERNSTTTTMMCSFVELERSVCCCCHVSMCLCKECERKLSYCPFCQYSKFLGMEVYIETNYAQGRLRRRDKRCDRPGPKHYPSWRKELFRNSARKKTEMINRKNKELEVRIEQITMEAEAWQQSAKCSENMIAALNQSGASSRSTKR</sequence>
<keyword evidence="1" id="KW-0479">Metal-binding</keyword>
<dbReference type="PANTHER" id="PTHR42647:SF10">
    <property type="entry name" value="F2G19.2"/>
    <property type="match status" value="1"/>
</dbReference>
<dbReference type="Proteomes" id="UP000824890">
    <property type="component" value="Unassembled WGS sequence"/>
</dbReference>
<evidence type="ECO:0008006" key="7">
    <source>
        <dbReference type="Google" id="ProtNLM"/>
    </source>
</evidence>
<keyword evidence="3" id="KW-0862">Zinc</keyword>
<protein>
    <recommendedName>
        <fullName evidence="7">RING-type domain-containing protein</fullName>
    </recommendedName>
</protein>
<evidence type="ECO:0000256" key="4">
    <source>
        <dbReference type="SAM" id="Coils"/>
    </source>
</evidence>
<reference evidence="5 6" key="1">
    <citation type="submission" date="2021-05" db="EMBL/GenBank/DDBJ databases">
        <title>Genome Assembly of Synthetic Allotetraploid Brassica napus Reveals Homoeologous Exchanges between Subgenomes.</title>
        <authorList>
            <person name="Davis J.T."/>
        </authorList>
    </citation>
    <scope>NUCLEOTIDE SEQUENCE [LARGE SCALE GENOMIC DNA]</scope>
    <source>
        <strain evidence="6">cv. Da-Ae</strain>
        <tissue evidence="5">Seedling</tissue>
    </source>
</reference>
<gene>
    <name evidence="5" type="ORF">HID58_079901</name>
</gene>
<keyword evidence="6" id="KW-1185">Reference proteome</keyword>
<keyword evidence="4" id="KW-0175">Coiled coil</keyword>
<dbReference type="PANTHER" id="PTHR42647">
    <property type="entry name" value="SBP (S-RIBONUCLEASE BINDING PROTEIN) FAMILY PROTEIN"/>
    <property type="match status" value="1"/>
</dbReference>
<evidence type="ECO:0000256" key="2">
    <source>
        <dbReference type="ARBA" id="ARBA00022771"/>
    </source>
</evidence>
<evidence type="ECO:0000256" key="1">
    <source>
        <dbReference type="ARBA" id="ARBA00022723"/>
    </source>
</evidence>
<feature type="coiled-coil region" evidence="4">
    <location>
        <begin position="173"/>
        <end position="207"/>
    </location>
</feature>
<evidence type="ECO:0000313" key="6">
    <source>
        <dbReference type="Proteomes" id="UP000824890"/>
    </source>
</evidence>
<proteinExistence type="predicted"/>
<dbReference type="EMBL" id="JAGKQM010000018">
    <property type="protein sequence ID" value="KAH0862690.1"/>
    <property type="molecule type" value="Genomic_DNA"/>
</dbReference>
<accession>A0ABQ7Y3B4</accession>
<organism evidence="5 6">
    <name type="scientific">Brassica napus</name>
    <name type="common">Rape</name>
    <dbReference type="NCBI Taxonomy" id="3708"/>
    <lineage>
        <taxon>Eukaryota</taxon>
        <taxon>Viridiplantae</taxon>
        <taxon>Streptophyta</taxon>
        <taxon>Embryophyta</taxon>
        <taxon>Tracheophyta</taxon>
        <taxon>Spermatophyta</taxon>
        <taxon>Magnoliopsida</taxon>
        <taxon>eudicotyledons</taxon>
        <taxon>Gunneridae</taxon>
        <taxon>Pentapetalae</taxon>
        <taxon>rosids</taxon>
        <taxon>malvids</taxon>
        <taxon>Brassicales</taxon>
        <taxon>Brassicaceae</taxon>
        <taxon>Brassiceae</taxon>
        <taxon>Brassica</taxon>
    </lineage>
</organism>
<evidence type="ECO:0000313" key="5">
    <source>
        <dbReference type="EMBL" id="KAH0862690.1"/>
    </source>
</evidence>
<keyword evidence="2" id="KW-0863">Zinc-finger</keyword>
<comment type="caution">
    <text evidence="5">The sequence shown here is derived from an EMBL/GenBank/DDBJ whole genome shotgun (WGS) entry which is preliminary data.</text>
</comment>
<evidence type="ECO:0000256" key="3">
    <source>
        <dbReference type="ARBA" id="ARBA00022833"/>
    </source>
</evidence>